<dbReference type="AlphaFoldDB" id="A0A7H4LME1"/>
<dbReference type="Gramene" id="TraesARI2D03G01272210.1">
    <property type="protein sequence ID" value="TraesARI2D03G01272210.1"/>
    <property type="gene ID" value="TraesARI2D03G01272210"/>
</dbReference>
<name>A0A7H4LME1_WHEAT</name>
<dbReference type="Gramene" id="TraesMAC2D03G01253830.1">
    <property type="protein sequence ID" value="TraesMAC2D03G01253830.1"/>
    <property type="gene ID" value="TraesMAC2D03G01253830"/>
</dbReference>
<dbReference type="Gramene" id="TraesJUL2D03G01263620.1">
    <property type="protein sequence ID" value="TraesJUL2D03G01263620.1"/>
    <property type="gene ID" value="TraesJUL2D03G01263620"/>
</dbReference>
<dbReference type="PANTHER" id="PTHR33157">
    <property type="entry name" value="AUTONOMOUS TRANSPOSABLE ELEMENT EN-1 MOSAIC PROTEIN-RELATED"/>
    <property type="match status" value="1"/>
</dbReference>
<dbReference type="Gramene" id="TraesLDM2D03G01256860.1">
    <property type="protein sequence ID" value="TraesLDM2D03G01256860.1"/>
    <property type="gene ID" value="TraesLDM2D03G01256860"/>
</dbReference>
<accession>A0A7H4LME1</accession>
<dbReference type="Gramene" id="TraesNOR2D03G01272310.1">
    <property type="protein sequence ID" value="TraesNOR2D03G01272310.1"/>
    <property type="gene ID" value="TraesNOR2D03G01272310"/>
</dbReference>
<dbReference type="Gramene" id="TraesSYM2D03G01271450.1">
    <property type="protein sequence ID" value="TraesSYM2D03G01271450.1"/>
    <property type="gene ID" value="TraesSYM2D03G01271450"/>
</dbReference>
<organism evidence="1 2">
    <name type="scientific">Triticum aestivum</name>
    <name type="common">Wheat</name>
    <dbReference type="NCBI Taxonomy" id="4565"/>
    <lineage>
        <taxon>Eukaryota</taxon>
        <taxon>Viridiplantae</taxon>
        <taxon>Streptophyta</taxon>
        <taxon>Embryophyta</taxon>
        <taxon>Tracheophyta</taxon>
        <taxon>Spermatophyta</taxon>
        <taxon>Magnoliopsida</taxon>
        <taxon>Liliopsida</taxon>
        <taxon>Poales</taxon>
        <taxon>Poaceae</taxon>
        <taxon>BOP clade</taxon>
        <taxon>Pooideae</taxon>
        <taxon>Triticodae</taxon>
        <taxon>Triticeae</taxon>
        <taxon>Triticinae</taxon>
        <taxon>Triticum</taxon>
    </lineage>
</organism>
<dbReference type="Proteomes" id="UP000280104">
    <property type="component" value="Chromosome II"/>
</dbReference>
<dbReference type="Gramene" id="TraesSTA2D03G01244630.1">
    <property type="protein sequence ID" value="TraesSTA2D03G01244630.1"/>
    <property type="gene ID" value="TraesSTA2D03G01244630"/>
</dbReference>
<sequence length="269" mass="30947">MEWPVPKESKIWLHGVSTLPSRPYPHKGLIVKPVGLRALVVDGEDIKVPRQPSSIIGCLCRHYYPGLVLIGDGEEPAWSWEHWKRAPDTKDKWGRVYGSAAERVVNEFWDFFTCAEGMKDEANEVVEAIAKKIVQDMPYEARVDAVVKYFAHERKMLLKKSLARRVHLTRSMYMKVVPSWCNNNVPCYQQIISKWIDPEWRAQHRMALERRALMGGPVHLQGNLNLHAYVQKKNRERGEGQEKLNTFRDYVSPASQRNWKGGGSTQALA</sequence>
<dbReference type="InterPro" id="IPR039266">
    <property type="entry name" value="EN-1/SPM"/>
</dbReference>
<protein>
    <submittedName>
        <fullName evidence="1">Uncharacterized protein</fullName>
    </submittedName>
</protein>
<dbReference type="GO" id="GO:0032196">
    <property type="term" value="P:transposition"/>
    <property type="evidence" value="ECO:0007669"/>
    <property type="project" value="InterPro"/>
</dbReference>
<evidence type="ECO:0000313" key="1">
    <source>
        <dbReference type="EMBL" id="SPT19779.1"/>
    </source>
</evidence>
<dbReference type="Gramene" id="TraesLAC2D03G01207310.1">
    <property type="protein sequence ID" value="TraesLAC2D03G01207310.1"/>
    <property type="gene ID" value="TraesLAC2D03G01207310"/>
</dbReference>
<proteinExistence type="predicted"/>
<evidence type="ECO:0000313" key="2">
    <source>
        <dbReference type="Proteomes" id="UP000280104"/>
    </source>
</evidence>
<gene>
    <name evidence="1" type="ORF">CAMPLR22A2D_LOCUS4404</name>
</gene>
<dbReference type="EMBL" id="LS480641">
    <property type="protein sequence ID" value="SPT19779.1"/>
    <property type="molecule type" value="Genomic_DNA"/>
</dbReference>
<dbReference type="PANTHER" id="PTHR33157:SF12">
    <property type="entry name" value="TRANSPOSASE TNP1_EN_SPM-LIKE DOMAIN-CONTAINING PROTEIN"/>
    <property type="match status" value="1"/>
</dbReference>
<dbReference type="Gramene" id="TraesJAG2D03G01261690.1">
    <property type="protein sequence ID" value="TraesJAG2D03G01261690.1"/>
    <property type="gene ID" value="TraesJAG2D03G01261690"/>
</dbReference>
<reference evidence="1 2" key="1">
    <citation type="submission" date="2018-05" db="EMBL/GenBank/DDBJ databases">
        <authorList>
            <person name="Thind KAUR A."/>
        </authorList>
    </citation>
    <scope>NUCLEOTIDE SEQUENCE [LARGE SCALE GENOMIC DNA]</scope>
</reference>